<feature type="transmembrane region" description="Helical" evidence="12">
    <location>
        <begin position="47"/>
        <end position="67"/>
    </location>
</feature>
<feature type="transmembrane region" description="Helical" evidence="12">
    <location>
        <begin position="165"/>
        <end position="183"/>
    </location>
</feature>
<dbReference type="PANTHER" id="PTHR10106">
    <property type="entry name" value="CYTOCHROME B561-RELATED"/>
    <property type="match status" value="1"/>
</dbReference>
<gene>
    <name evidence="14" type="ORF">DTER00134_LOCUS7720</name>
</gene>
<sequence length="267" mass="28568">MSKLAYLARGTGLALLIVVVVWVKDYLGGVSTKAVPDGKGGTDTSKIFNWHPVLMTLAFGVFMAEALMAYDAPILPSCSREVRKKIHYSLHMCAVVLAALGVWAAFASHNLKLPTPIPNLYSPHSFLGMATVVLLALQFLVGLGAYLYPKASLSQRTALGPFHKFVGRAVWCMGLAAMATGIQEKTTFLQAGKGLSGDALFGAVIRLPGVALLLLALLACLVLFHQTPSKPQSAEGTDRDGLLQSLGQQHTRSDDWHQQQRNGGLSA</sequence>
<evidence type="ECO:0000256" key="2">
    <source>
        <dbReference type="ARBA" id="ARBA00004141"/>
    </source>
</evidence>
<evidence type="ECO:0000256" key="12">
    <source>
        <dbReference type="SAM" id="Phobius"/>
    </source>
</evidence>
<dbReference type="AlphaFoldDB" id="A0A7S3VM83"/>
<keyword evidence="9" id="KW-0408">Iron</keyword>
<evidence type="ECO:0000256" key="7">
    <source>
        <dbReference type="ARBA" id="ARBA00022982"/>
    </source>
</evidence>
<dbReference type="PANTHER" id="PTHR10106:SF0">
    <property type="entry name" value="LD36721P"/>
    <property type="match status" value="1"/>
</dbReference>
<keyword evidence="3" id="KW-0813">Transport</keyword>
<feature type="domain" description="Cytochrome b561" evidence="13">
    <location>
        <begin position="7"/>
        <end position="224"/>
    </location>
</feature>
<dbReference type="GO" id="GO:0016491">
    <property type="term" value="F:oxidoreductase activity"/>
    <property type="evidence" value="ECO:0007669"/>
    <property type="project" value="InterPro"/>
</dbReference>
<dbReference type="PROSITE" id="PS50939">
    <property type="entry name" value="CYTOCHROME_B561"/>
    <property type="match status" value="1"/>
</dbReference>
<feature type="transmembrane region" description="Helical" evidence="12">
    <location>
        <begin position="88"/>
        <end position="106"/>
    </location>
</feature>
<comment type="cofactor">
    <cofactor evidence="1">
        <name>heme b</name>
        <dbReference type="ChEBI" id="CHEBI:60344"/>
    </cofactor>
</comment>
<keyword evidence="4" id="KW-0349">Heme</keyword>
<evidence type="ECO:0000313" key="14">
    <source>
        <dbReference type="EMBL" id="CAE0492647.1"/>
    </source>
</evidence>
<dbReference type="Gene3D" id="1.20.120.1770">
    <property type="match status" value="1"/>
</dbReference>
<name>A0A7S3VM83_DUNTE</name>
<feature type="transmembrane region" description="Helical" evidence="12">
    <location>
        <begin position="203"/>
        <end position="224"/>
    </location>
</feature>
<dbReference type="GO" id="GO:0046872">
    <property type="term" value="F:metal ion binding"/>
    <property type="evidence" value="ECO:0007669"/>
    <property type="project" value="UniProtKB-KW"/>
</dbReference>
<evidence type="ECO:0000256" key="4">
    <source>
        <dbReference type="ARBA" id="ARBA00022617"/>
    </source>
</evidence>
<keyword evidence="8 12" id="KW-1133">Transmembrane helix</keyword>
<keyword evidence="6" id="KW-0479">Metal-binding</keyword>
<evidence type="ECO:0000256" key="9">
    <source>
        <dbReference type="ARBA" id="ARBA00023004"/>
    </source>
</evidence>
<keyword evidence="5 12" id="KW-0812">Transmembrane</keyword>
<reference evidence="14" key="1">
    <citation type="submission" date="2021-01" db="EMBL/GenBank/DDBJ databases">
        <authorList>
            <person name="Corre E."/>
            <person name="Pelletier E."/>
            <person name="Niang G."/>
            <person name="Scheremetjew M."/>
            <person name="Finn R."/>
            <person name="Kale V."/>
            <person name="Holt S."/>
            <person name="Cochrane G."/>
            <person name="Meng A."/>
            <person name="Brown T."/>
            <person name="Cohen L."/>
        </authorList>
    </citation>
    <scope>NUCLEOTIDE SEQUENCE</scope>
    <source>
        <strain evidence="14">CCMP1320</strain>
    </source>
</reference>
<evidence type="ECO:0000256" key="5">
    <source>
        <dbReference type="ARBA" id="ARBA00022692"/>
    </source>
</evidence>
<organism evidence="14">
    <name type="scientific">Dunaliella tertiolecta</name>
    <name type="common">Green alga</name>
    <dbReference type="NCBI Taxonomy" id="3047"/>
    <lineage>
        <taxon>Eukaryota</taxon>
        <taxon>Viridiplantae</taxon>
        <taxon>Chlorophyta</taxon>
        <taxon>core chlorophytes</taxon>
        <taxon>Chlorophyceae</taxon>
        <taxon>CS clade</taxon>
        <taxon>Chlamydomonadales</taxon>
        <taxon>Dunaliellaceae</taxon>
        <taxon>Dunaliella</taxon>
    </lineage>
</organism>
<evidence type="ECO:0000256" key="6">
    <source>
        <dbReference type="ARBA" id="ARBA00022723"/>
    </source>
</evidence>
<dbReference type="Pfam" id="PF03188">
    <property type="entry name" value="Cytochrom_B561"/>
    <property type="match status" value="1"/>
</dbReference>
<feature type="transmembrane region" description="Helical" evidence="12">
    <location>
        <begin position="7"/>
        <end position="27"/>
    </location>
</feature>
<dbReference type="GO" id="GO:0016020">
    <property type="term" value="C:membrane"/>
    <property type="evidence" value="ECO:0007669"/>
    <property type="project" value="UniProtKB-SubCell"/>
</dbReference>
<accession>A0A7S3VM83</accession>
<feature type="transmembrane region" description="Helical" evidence="12">
    <location>
        <begin position="126"/>
        <end position="149"/>
    </location>
</feature>
<keyword evidence="7" id="KW-0249">Electron transport</keyword>
<protein>
    <recommendedName>
        <fullName evidence="13">Cytochrome b561 domain-containing protein</fullName>
    </recommendedName>
</protein>
<dbReference type="InterPro" id="IPR006593">
    <property type="entry name" value="Cyt_b561/ferric_Rdtase_TM"/>
</dbReference>
<evidence type="ECO:0000256" key="1">
    <source>
        <dbReference type="ARBA" id="ARBA00001970"/>
    </source>
</evidence>
<proteinExistence type="predicted"/>
<evidence type="ECO:0000259" key="13">
    <source>
        <dbReference type="PROSITE" id="PS50939"/>
    </source>
</evidence>
<comment type="subcellular location">
    <subcellularLocation>
        <location evidence="2">Membrane</location>
        <topology evidence="2">Multi-pass membrane protein</topology>
    </subcellularLocation>
</comment>
<keyword evidence="10 12" id="KW-0472">Membrane</keyword>
<dbReference type="EMBL" id="HBIP01013428">
    <property type="protein sequence ID" value="CAE0492647.1"/>
    <property type="molecule type" value="Transcribed_RNA"/>
</dbReference>
<evidence type="ECO:0000256" key="10">
    <source>
        <dbReference type="ARBA" id="ARBA00023136"/>
    </source>
</evidence>
<evidence type="ECO:0000256" key="3">
    <source>
        <dbReference type="ARBA" id="ARBA00022448"/>
    </source>
</evidence>
<dbReference type="SMART" id="SM00665">
    <property type="entry name" value="B561"/>
    <property type="match status" value="1"/>
</dbReference>
<dbReference type="InterPro" id="IPR043205">
    <property type="entry name" value="CYB561/CYBRD1-like"/>
</dbReference>
<evidence type="ECO:0000256" key="11">
    <source>
        <dbReference type="SAM" id="MobiDB-lite"/>
    </source>
</evidence>
<evidence type="ECO:0000256" key="8">
    <source>
        <dbReference type="ARBA" id="ARBA00022989"/>
    </source>
</evidence>
<feature type="region of interest" description="Disordered" evidence="11">
    <location>
        <begin position="230"/>
        <end position="267"/>
    </location>
</feature>